<dbReference type="FunFam" id="3.10.520.10:FF:000001">
    <property type="entry name" value="FAD:protein FMN transferase"/>
    <property type="match status" value="1"/>
</dbReference>
<evidence type="ECO:0000256" key="9">
    <source>
        <dbReference type="ARBA" id="ARBA00022729"/>
    </source>
</evidence>
<dbReference type="GO" id="GO:0046872">
    <property type="term" value="F:metal ion binding"/>
    <property type="evidence" value="ECO:0007669"/>
    <property type="project" value="UniProtKB-UniRule"/>
</dbReference>
<dbReference type="InterPro" id="IPR024932">
    <property type="entry name" value="ApbE"/>
</dbReference>
<feature type="binding site" evidence="19">
    <location>
        <position position="294"/>
    </location>
    <ligand>
        <name>Mg(2+)</name>
        <dbReference type="ChEBI" id="CHEBI:18420"/>
    </ligand>
</feature>
<comment type="catalytic activity">
    <reaction evidence="16 18 20">
        <text>L-threonyl-[protein] + FAD = FMN-L-threonyl-[protein] + AMP + H(+)</text>
        <dbReference type="Rhea" id="RHEA:36847"/>
        <dbReference type="Rhea" id="RHEA-COMP:11060"/>
        <dbReference type="Rhea" id="RHEA-COMP:11061"/>
        <dbReference type="ChEBI" id="CHEBI:15378"/>
        <dbReference type="ChEBI" id="CHEBI:30013"/>
        <dbReference type="ChEBI" id="CHEBI:57692"/>
        <dbReference type="ChEBI" id="CHEBI:74257"/>
        <dbReference type="ChEBI" id="CHEBI:456215"/>
        <dbReference type="EC" id="2.7.1.180"/>
    </reaction>
</comment>
<evidence type="ECO:0000256" key="10">
    <source>
        <dbReference type="ARBA" id="ARBA00022827"/>
    </source>
</evidence>
<feature type="binding site" evidence="19">
    <location>
        <position position="176"/>
    </location>
    <ligand>
        <name>Mg(2+)</name>
        <dbReference type="ChEBI" id="CHEBI:18420"/>
    </ligand>
</feature>
<evidence type="ECO:0000256" key="8">
    <source>
        <dbReference type="ARBA" id="ARBA00022723"/>
    </source>
</evidence>
<reference evidence="21" key="1">
    <citation type="journal article" date="2014" name="Int. J. Syst. Evol. Microbiol.">
        <title>Complete genome sequence of Corynebacterium casei LMG S-19264T (=DSM 44701T), isolated from a smear-ripened cheese.</title>
        <authorList>
            <consortium name="US DOE Joint Genome Institute (JGI-PGF)"/>
            <person name="Walter F."/>
            <person name="Albersmeier A."/>
            <person name="Kalinowski J."/>
            <person name="Ruckert C."/>
        </authorList>
    </citation>
    <scope>NUCLEOTIDE SEQUENCE</scope>
    <source>
        <strain evidence="21">KCTC 22164</strain>
    </source>
</reference>
<evidence type="ECO:0000313" key="22">
    <source>
        <dbReference type="Proteomes" id="UP000631300"/>
    </source>
</evidence>
<evidence type="ECO:0000256" key="7">
    <source>
        <dbReference type="ARBA" id="ARBA00022679"/>
    </source>
</evidence>
<dbReference type="GO" id="GO:0016740">
    <property type="term" value="F:transferase activity"/>
    <property type="evidence" value="ECO:0007669"/>
    <property type="project" value="UniProtKB-UniRule"/>
</dbReference>
<evidence type="ECO:0000256" key="14">
    <source>
        <dbReference type="ARBA" id="ARBA00023288"/>
    </source>
</evidence>
<evidence type="ECO:0000256" key="18">
    <source>
        <dbReference type="PIRNR" id="PIRNR006268"/>
    </source>
</evidence>
<dbReference type="AlphaFoldDB" id="A0A918JND0"/>
<comment type="function">
    <text evidence="20">Flavin transferase that catalyzes the transfer of the FMN moiety of FAD and its covalent binding to the hydroxyl group of a threonine residue in a target flavoprotein.</text>
</comment>
<gene>
    <name evidence="21" type="ORF">GCM10007391_27920</name>
</gene>
<evidence type="ECO:0000256" key="1">
    <source>
        <dbReference type="ARBA" id="ARBA00008282"/>
    </source>
</evidence>
<keyword evidence="8 18" id="KW-0479">Metal-binding</keyword>
<evidence type="ECO:0000256" key="3">
    <source>
        <dbReference type="ARBA" id="ARBA00016337"/>
    </source>
</evidence>
<dbReference type="SUPFAM" id="SSF143631">
    <property type="entry name" value="ApbE-like"/>
    <property type="match status" value="1"/>
</dbReference>
<accession>A0A918JND0</accession>
<dbReference type="Gene3D" id="3.10.520.10">
    <property type="entry name" value="ApbE-like domains"/>
    <property type="match status" value="1"/>
</dbReference>
<evidence type="ECO:0000256" key="2">
    <source>
        <dbReference type="ARBA" id="ARBA00011955"/>
    </source>
</evidence>
<evidence type="ECO:0000256" key="20">
    <source>
        <dbReference type="RuleBase" id="RU363002"/>
    </source>
</evidence>
<keyword evidence="14 20" id="KW-0449">Lipoprotein</keyword>
<keyword evidence="22" id="KW-1185">Reference proteome</keyword>
<dbReference type="RefSeq" id="WP_189407488.1">
    <property type="nucleotide sequence ID" value="NZ_BMXP01000008.1"/>
</dbReference>
<keyword evidence="13" id="KW-0564">Palmitate</keyword>
<evidence type="ECO:0000256" key="13">
    <source>
        <dbReference type="ARBA" id="ARBA00023139"/>
    </source>
</evidence>
<protein>
    <recommendedName>
        <fullName evidence="3 18">FAD:protein FMN transferase</fullName>
        <ecNumber evidence="2 18">2.7.1.180</ecNumber>
    </recommendedName>
    <alternativeName>
        <fullName evidence="15 18">Flavin transferase</fullName>
    </alternativeName>
</protein>
<dbReference type="PROSITE" id="PS51257">
    <property type="entry name" value="PROKAR_LIPOPROTEIN"/>
    <property type="match status" value="1"/>
</dbReference>
<keyword evidence="10 18" id="KW-0274">FAD</keyword>
<keyword evidence="6 18" id="KW-0285">Flavoprotein</keyword>
<feature type="chain" id="PRO_5038171057" description="FAD:protein FMN transferase" evidence="20">
    <location>
        <begin position="21"/>
        <end position="341"/>
    </location>
</feature>
<dbReference type="PANTHER" id="PTHR30040:SF2">
    <property type="entry name" value="FAD:PROTEIN FMN TRANSFERASE"/>
    <property type="match status" value="1"/>
</dbReference>
<evidence type="ECO:0000256" key="4">
    <source>
        <dbReference type="ARBA" id="ARBA00022475"/>
    </source>
</evidence>
<evidence type="ECO:0000256" key="19">
    <source>
        <dbReference type="PIRSR" id="PIRSR006268-2"/>
    </source>
</evidence>
<dbReference type="PANTHER" id="PTHR30040">
    <property type="entry name" value="THIAMINE BIOSYNTHESIS LIPOPROTEIN APBE"/>
    <property type="match status" value="1"/>
</dbReference>
<comment type="caution">
    <text evidence="21">The sequence shown here is derived from an EMBL/GenBank/DDBJ whole genome shotgun (WGS) entry which is preliminary data.</text>
</comment>
<dbReference type="EC" id="2.7.1.180" evidence="2 18"/>
<evidence type="ECO:0000256" key="17">
    <source>
        <dbReference type="ARBA" id="ARBA00060485"/>
    </source>
</evidence>
<dbReference type="GO" id="GO:0005886">
    <property type="term" value="C:plasma membrane"/>
    <property type="evidence" value="ECO:0007669"/>
    <property type="project" value="UniProtKB-SubCell"/>
</dbReference>
<dbReference type="Pfam" id="PF02424">
    <property type="entry name" value="ApbE"/>
    <property type="match status" value="1"/>
</dbReference>
<dbReference type="PIRSF" id="PIRSF006268">
    <property type="entry name" value="ApbE"/>
    <property type="match status" value="1"/>
</dbReference>
<evidence type="ECO:0000256" key="12">
    <source>
        <dbReference type="ARBA" id="ARBA00023136"/>
    </source>
</evidence>
<comment type="cofactor">
    <cofactor evidence="19">
        <name>Mg(2+)</name>
        <dbReference type="ChEBI" id="CHEBI:18420"/>
    </cofactor>
    <cofactor evidence="19">
        <name>Mn(2+)</name>
        <dbReference type="ChEBI" id="CHEBI:29035"/>
    </cofactor>
    <text evidence="19">Magnesium. Can also use manganese.</text>
</comment>
<dbReference type="Proteomes" id="UP000631300">
    <property type="component" value="Unassembled WGS sequence"/>
</dbReference>
<name>A0A918JND0_9ALTE</name>
<keyword evidence="9 20" id="KW-0732">Signal</keyword>
<comment type="similarity">
    <text evidence="1 18 20">Belongs to the ApbE family.</text>
</comment>
<evidence type="ECO:0000256" key="15">
    <source>
        <dbReference type="ARBA" id="ARBA00031306"/>
    </source>
</evidence>
<keyword evidence="4" id="KW-1003">Cell membrane</keyword>
<evidence type="ECO:0000256" key="6">
    <source>
        <dbReference type="ARBA" id="ARBA00022630"/>
    </source>
</evidence>
<keyword evidence="5 20" id="KW-0997">Cell inner membrane</keyword>
<keyword evidence="12" id="KW-0472">Membrane</keyword>
<feature type="binding site" evidence="19">
    <location>
        <position position="290"/>
    </location>
    <ligand>
        <name>Mg(2+)</name>
        <dbReference type="ChEBI" id="CHEBI:18420"/>
    </ligand>
</feature>
<feature type="signal peptide" evidence="20">
    <location>
        <begin position="1"/>
        <end position="20"/>
    </location>
</feature>
<sequence>MSHIVRRLLLIGLCVMFVAAGCSDKESPVVHLYGDTMGTTYNIKYVAQEDLTDEGLQKKVDKRLAEINKLMSTYDTTSELSRFNQYRYTDSFAVSDETLVVVEEAIRLGKLSQGVLDVTVGPLVNLWGFGPTKRPEKIPSDADIEEVRDYVGLDKLSVTDNGLQKSHPMVYVDLSTIAKGYGVDQIAEMLERYNIENYLIEIGGEMRVKGHRGNGDEWLIAIEKPVTTERAVQKVVSIGENAIATSGDYRNYYEDDGVRYSHLIDPRTGRPLRHNLVSVTVVHPSSMTADGLATAFNVMGWESAKSIAREQNLAVFLIRKTDDGFEEFASSEFENIVDVHN</sequence>
<evidence type="ECO:0000256" key="5">
    <source>
        <dbReference type="ARBA" id="ARBA00022519"/>
    </source>
</evidence>
<comment type="subcellular location">
    <subcellularLocation>
        <location evidence="17 20">Cell inner membrane</location>
        <topology evidence="17 20">Lipid-anchor</topology>
        <orientation evidence="17 20">Periplasmic side</orientation>
    </subcellularLocation>
</comment>
<organism evidence="21 22">
    <name type="scientific">Alteromonas halophila</name>
    <dbReference type="NCBI Taxonomy" id="516698"/>
    <lineage>
        <taxon>Bacteria</taxon>
        <taxon>Pseudomonadati</taxon>
        <taxon>Pseudomonadota</taxon>
        <taxon>Gammaproteobacteria</taxon>
        <taxon>Alteromonadales</taxon>
        <taxon>Alteromonadaceae</taxon>
        <taxon>Alteromonas/Salinimonas group</taxon>
        <taxon>Alteromonas</taxon>
    </lineage>
</organism>
<proteinExistence type="inferred from homology"/>
<dbReference type="InterPro" id="IPR003374">
    <property type="entry name" value="ApbE-like_sf"/>
</dbReference>
<dbReference type="EMBL" id="BMXP01000008">
    <property type="protein sequence ID" value="GGW92079.1"/>
    <property type="molecule type" value="Genomic_DNA"/>
</dbReference>
<evidence type="ECO:0000256" key="16">
    <source>
        <dbReference type="ARBA" id="ARBA00048540"/>
    </source>
</evidence>
<evidence type="ECO:0000256" key="11">
    <source>
        <dbReference type="ARBA" id="ARBA00022842"/>
    </source>
</evidence>
<evidence type="ECO:0000313" key="21">
    <source>
        <dbReference type="EMBL" id="GGW92079.1"/>
    </source>
</evidence>
<reference evidence="21" key="2">
    <citation type="submission" date="2020-09" db="EMBL/GenBank/DDBJ databases">
        <authorList>
            <person name="Sun Q."/>
            <person name="Kim S."/>
        </authorList>
    </citation>
    <scope>NUCLEOTIDE SEQUENCE</scope>
    <source>
        <strain evidence="21">KCTC 22164</strain>
    </source>
</reference>
<keyword evidence="11 18" id="KW-0460">Magnesium</keyword>
<keyword evidence="7 18" id="KW-0808">Transferase</keyword>